<keyword evidence="9" id="KW-1185">Reference proteome</keyword>
<reference evidence="10" key="1">
    <citation type="submission" date="2017-02" db="UniProtKB">
        <authorList>
            <consortium name="WormBaseParasite"/>
        </authorList>
    </citation>
    <scope>IDENTIFICATION</scope>
</reference>
<evidence type="ECO:0000313" key="10">
    <source>
        <dbReference type="WBParaSite" id="DME_0000385801-mRNA-1"/>
    </source>
</evidence>
<dbReference type="Proteomes" id="UP000274756">
    <property type="component" value="Unassembled WGS sequence"/>
</dbReference>
<evidence type="ECO:0000256" key="1">
    <source>
        <dbReference type="ARBA" id="ARBA00004141"/>
    </source>
</evidence>
<evidence type="ECO:0000313" key="8">
    <source>
        <dbReference type="Proteomes" id="UP000038040"/>
    </source>
</evidence>
<dbReference type="PANTHER" id="PTHR21215:SF0">
    <property type="entry name" value="LD36024P"/>
    <property type="match status" value="1"/>
</dbReference>
<dbReference type="PANTHER" id="PTHR21215">
    <property type="entry name" value="LD36024P"/>
    <property type="match status" value="1"/>
</dbReference>
<evidence type="ECO:0000256" key="4">
    <source>
        <dbReference type="ARBA" id="ARBA00023136"/>
    </source>
</evidence>
<dbReference type="InterPro" id="IPR004031">
    <property type="entry name" value="PMP22/EMP/MP20/Claudin"/>
</dbReference>
<dbReference type="EMBL" id="UYYG01001163">
    <property type="protein sequence ID" value="VDN57890.1"/>
    <property type="molecule type" value="Genomic_DNA"/>
</dbReference>
<keyword evidence="2 5" id="KW-0812">Transmembrane</keyword>
<dbReference type="WBParaSite" id="DME_0000385801-mRNA-1">
    <property type="protein sequence ID" value="DME_0000385801-mRNA-1"/>
    <property type="gene ID" value="DME_0000385801"/>
</dbReference>
<dbReference type="Gene3D" id="1.20.140.150">
    <property type="match status" value="1"/>
</dbReference>
<keyword evidence="6" id="KW-0732">Signal</keyword>
<dbReference type="Proteomes" id="UP000038040">
    <property type="component" value="Unplaced"/>
</dbReference>
<dbReference type="AlphaFoldDB" id="A0A0N4U9S7"/>
<protein>
    <submittedName>
        <fullName evidence="10">Transmembrane protein</fullName>
    </submittedName>
</protein>
<proteinExistence type="predicted"/>
<accession>A0A0N4U9S7</accession>
<feature type="signal peptide" evidence="6">
    <location>
        <begin position="1"/>
        <end position="25"/>
    </location>
</feature>
<keyword evidence="4 5" id="KW-0472">Membrane</keyword>
<sequence>MWSSPLLLSLTSVFGLLGLALVALAISTDNWIEYQVNRKEIINAISRQSELNSRLKDNVVRNPLYFSRNYGIFCVCFSDAVPSGIGSFSKLGSPCIWIDNYHPSDAQFEKFSNIQSYHYYALWGAAILYLIGIGIFLFCSVLGMIGCWRRSTKTILTTALLMLFSG</sequence>
<reference evidence="7 9" key="2">
    <citation type="submission" date="2018-11" db="EMBL/GenBank/DDBJ databases">
        <authorList>
            <consortium name="Pathogen Informatics"/>
        </authorList>
    </citation>
    <scope>NUCLEOTIDE SEQUENCE [LARGE SCALE GENOMIC DNA]</scope>
</reference>
<name>A0A0N4U9S7_DRAME</name>
<keyword evidence="3 5" id="KW-1133">Transmembrane helix</keyword>
<dbReference type="GO" id="GO:0016020">
    <property type="term" value="C:membrane"/>
    <property type="evidence" value="ECO:0007669"/>
    <property type="project" value="UniProtKB-SubCell"/>
</dbReference>
<evidence type="ECO:0000256" key="5">
    <source>
        <dbReference type="SAM" id="Phobius"/>
    </source>
</evidence>
<feature type="transmembrane region" description="Helical" evidence="5">
    <location>
        <begin position="120"/>
        <end position="145"/>
    </location>
</feature>
<dbReference type="Pfam" id="PF13903">
    <property type="entry name" value="Claudin_2"/>
    <property type="match status" value="1"/>
</dbReference>
<dbReference type="OrthoDB" id="6126739at2759"/>
<evidence type="ECO:0000256" key="3">
    <source>
        <dbReference type="ARBA" id="ARBA00022989"/>
    </source>
</evidence>
<evidence type="ECO:0000256" key="2">
    <source>
        <dbReference type="ARBA" id="ARBA00022692"/>
    </source>
</evidence>
<comment type="subcellular location">
    <subcellularLocation>
        <location evidence="1">Membrane</location>
        <topology evidence="1">Multi-pass membrane protein</topology>
    </subcellularLocation>
</comment>
<evidence type="ECO:0000313" key="9">
    <source>
        <dbReference type="Proteomes" id="UP000274756"/>
    </source>
</evidence>
<feature type="chain" id="PRO_5041040395" evidence="6">
    <location>
        <begin position="26"/>
        <end position="166"/>
    </location>
</feature>
<gene>
    <name evidence="7" type="ORF">DME_LOCUS7863</name>
</gene>
<organism evidence="8 10">
    <name type="scientific">Dracunculus medinensis</name>
    <name type="common">Guinea worm</name>
    <dbReference type="NCBI Taxonomy" id="318479"/>
    <lineage>
        <taxon>Eukaryota</taxon>
        <taxon>Metazoa</taxon>
        <taxon>Ecdysozoa</taxon>
        <taxon>Nematoda</taxon>
        <taxon>Chromadorea</taxon>
        <taxon>Rhabditida</taxon>
        <taxon>Spirurina</taxon>
        <taxon>Dracunculoidea</taxon>
        <taxon>Dracunculidae</taxon>
        <taxon>Dracunculus</taxon>
    </lineage>
</organism>
<evidence type="ECO:0000256" key="6">
    <source>
        <dbReference type="SAM" id="SignalP"/>
    </source>
</evidence>
<evidence type="ECO:0000313" key="7">
    <source>
        <dbReference type="EMBL" id="VDN57890.1"/>
    </source>
</evidence>